<comment type="catalytic activity">
    <reaction evidence="24">
        <text>L-ornithine + pyruvate = 5-amino-2-oxopentanoate + L-alanine</text>
        <dbReference type="Rhea" id="RHEA:77327"/>
        <dbReference type="ChEBI" id="CHEBI:15361"/>
        <dbReference type="ChEBI" id="CHEBI:46911"/>
        <dbReference type="ChEBI" id="CHEBI:57972"/>
        <dbReference type="ChEBI" id="CHEBI:58802"/>
    </reaction>
</comment>
<comment type="catalytic activity">
    <reaction evidence="36">
        <text>oxaloacetate + L-alanine = L-aspartate + pyruvate</text>
        <dbReference type="Rhea" id="RHEA:77347"/>
        <dbReference type="ChEBI" id="CHEBI:15361"/>
        <dbReference type="ChEBI" id="CHEBI:16452"/>
        <dbReference type="ChEBI" id="CHEBI:29991"/>
        <dbReference type="ChEBI" id="CHEBI:57972"/>
    </reaction>
</comment>
<evidence type="ECO:0000256" key="8">
    <source>
        <dbReference type="ARBA" id="ARBA00022898"/>
    </source>
</evidence>
<comment type="catalytic activity">
    <reaction evidence="25">
        <text>N(omega),N('omega)-dimethyl-L-arginine + pyruvate = 5-(3,3'-dimethylguanidino)-2-oxopentanoate + L-alanine</text>
        <dbReference type="Rhea" id="RHEA:77307"/>
        <dbReference type="ChEBI" id="CHEBI:15361"/>
        <dbReference type="ChEBI" id="CHEBI:57972"/>
        <dbReference type="ChEBI" id="CHEBI:197308"/>
        <dbReference type="ChEBI" id="CHEBI:197310"/>
    </reaction>
</comment>
<evidence type="ECO:0000256" key="20">
    <source>
        <dbReference type="ARBA" id="ARBA00043726"/>
    </source>
</evidence>
<dbReference type="CDD" id="cd00610">
    <property type="entry name" value="OAT_like"/>
    <property type="match status" value="1"/>
</dbReference>
<dbReference type="GO" id="GO:0016223">
    <property type="term" value="F:beta-alanine:pyruvate transaminase activity"/>
    <property type="evidence" value="ECO:0007669"/>
    <property type="project" value="UniProtKB-EC"/>
</dbReference>
<keyword evidence="10" id="KW-0496">Mitochondrion</keyword>
<evidence type="ECO:0000256" key="32">
    <source>
        <dbReference type="ARBA" id="ARBA00048264"/>
    </source>
</evidence>
<evidence type="ECO:0000256" key="34">
    <source>
        <dbReference type="ARBA" id="ARBA00048560"/>
    </source>
</evidence>
<dbReference type="GO" id="GO:0008453">
    <property type="term" value="F:alanine-glyoxylate transaminase activity"/>
    <property type="evidence" value="ECO:0007669"/>
    <property type="project" value="UniProtKB-EC"/>
</dbReference>
<protein>
    <recommendedName>
        <fullName evidence="13">Alanine--glyoxylate aminotransferase 2, mitochondrial</fullName>
        <ecNumber evidence="28">2.6.1.18</ecNumber>
        <ecNumber evidence="12">2.6.1.40</ecNumber>
        <ecNumber evidence="5">2.6.1.44</ecNumber>
    </recommendedName>
    <alternativeName>
        <fullName evidence="14">(R)-3-amino-2-methylpropionate--pyruvate transaminase</fullName>
    </alternativeName>
    <alternativeName>
        <fullName evidence="16">Beta-ALAAT II</fullName>
    </alternativeName>
    <alternativeName>
        <fullName evidence="17">Beta-alanine-pyruvate aminotransferase</fullName>
    </alternativeName>
    <alternativeName>
        <fullName evidence="30">D-3-aminoisobutyrate-pyruvate aminotransferase</fullName>
    </alternativeName>
    <alternativeName>
        <fullName evidence="15">D-AIBAT</fullName>
    </alternativeName>
    <alternativeName>
        <fullName evidence="29">D-beta-aminoisobutyrate-pyruvate aminotransferase</fullName>
    </alternativeName>
</protein>
<evidence type="ECO:0000256" key="10">
    <source>
        <dbReference type="ARBA" id="ARBA00023128"/>
    </source>
</evidence>
<evidence type="ECO:0000256" key="21">
    <source>
        <dbReference type="ARBA" id="ARBA00043749"/>
    </source>
</evidence>
<dbReference type="InterPro" id="IPR015424">
    <property type="entry name" value="PyrdxlP-dep_Trfase"/>
</dbReference>
<evidence type="ECO:0000256" key="2">
    <source>
        <dbReference type="ARBA" id="ARBA00004173"/>
    </source>
</evidence>
<evidence type="ECO:0000256" key="19">
    <source>
        <dbReference type="ARBA" id="ARBA00043679"/>
    </source>
</evidence>
<evidence type="ECO:0000256" key="33">
    <source>
        <dbReference type="ARBA" id="ARBA00048500"/>
    </source>
</evidence>
<keyword evidence="7" id="KW-0808">Transferase</keyword>
<evidence type="ECO:0000256" key="16">
    <source>
        <dbReference type="ARBA" id="ARBA00042611"/>
    </source>
</evidence>
<comment type="catalytic activity">
    <reaction evidence="11">
        <text>glyoxylate + L-alanine = glycine + pyruvate</text>
        <dbReference type="Rhea" id="RHEA:24248"/>
        <dbReference type="ChEBI" id="CHEBI:15361"/>
        <dbReference type="ChEBI" id="CHEBI:36655"/>
        <dbReference type="ChEBI" id="CHEBI:57305"/>
        <dbReference type="ChEBI" id="CHEBI:57972"/>
        <dbReference type="EC" id="2.6.1.44"/>
    </reaction>
    <physiologicalReaction direction="left-to-right" evidence="11">
        <dbReference type="Rhea" id="RHEA:24249"/>
    </physiologicalReaction>
</comment>
<comment type="catalytic activity">
    <reaction evidence="22">
        <text>2-oxobutanoate + L-alanine = (2S)-2-aminobutanoate + pyruvate</text>
        <dbReference type="Rhea" id="RHEA:77355"/>
        <dbReference type="ChEBI" id="CHEBI:15361"/>
        <dbReference type="ChEBI" id="CHEBI:16763"/>
        <dbReference type="ChEBI" id="CHEBI:57972"/>
        <dbReference type="ChEBI" id="CHEBI:74359"/>
        <dbReference type="EC" id="2.6.1.44"/>
    </reaction>
</comment>
<keyword evidence="8 39" id="KW-0663">Pyridoxal phosphate</keyword>
<evidence type="ECO:0000256" key="25">
    <source>
        <dbReference type="ARBA" id="ARBA00043798"/>
    </source>
</evidence>
<keyword evidence="9" id="KW-0809">Transit peptide</keyword>
<evidence type="ECO:0000256" key="27">
    <source>
        <dbReference type="ARBA" id="ARBA00043826"/>
    </source>
</evidence>
<dbReference type="Pfam" id="PF00202">
    <property type="entry name" value="Aminotran_3"/>
    <property type="match status" value="1"/>
</dbReference>
<dbReference type="GO" id="GO:0005739">
    <property type="term" value="C:mitochondrion"/>
    <property type="evidence" value="ECO:0007669"/>
    <property type="project" value="UniProtKB-SubCell"/>
</dbReference>
<evidence type="ECO:0000256" key="6">
    <source>
        <dbReference type="ARBA" id="ARBA00022576"/>
    </source>
</evidence>
<evidence type="ECO:0000256" key="24">
    <source>
        <dbReference type="ARBA" id="ARBA00043777"/>
    </source>
</evidence>
<evidence type="ECO:0000256" key="18">
    <source>
        <dbReference type="ARBA" id="ARBA00043669"/>
    </source>
</evidence>
<evidence type="ECO:0000256" key="30">
    <source>
        <dbReference type="ARBA" id="ARBA00044258"/>
    </source>
</evidence>
<dbReference type="PANTHER" id="PTHR45688:SF3">
    <property type="entry name" value="ALANINE--GLYOXYLATE AMINOTRANSFERASE 2, MITOCHONDRIAL"/>
    <property type="match status" value="1"/>
</dbReference>
<dbReference type="Gene3D" id="3.40.640.10">
    <property type="entry name" value="Type I PLP-dependent aspartate aminotransferase-like (Major domain)"/>
    <property type="match status" value="1"/>
</dbReference>
<comment type="similarity">
    <text evidence="3 39">Belongs to the class-III pyridoxal-phosphate-dependent aminotransferase family.</text>
</comment>
<dbReference type="EC" id="2.6.1.18" evidence="28"/>
<comment type="catalytic activity">
    <reaction evidence="21">
        <text>N(omega),N(omega)-dimethyl-L-arginine + oxaloacetate = 5-(3,3-dimethylguanidino)-2-oxopentanoate + L-aspartate</text>
        <dbReference type="Rhea" id="RHEA:77343"/>
        <dbReference type="ChEBI" id="CHEBI:16452"/>
        <dbReference type="ChEBI" id="CHEBI:29991"/>
        <dbReference type="ChEBI" id="CHEBI:58326"/>
        <dbReference type="ChEBI" id="CHEBI:197301"/>
    </reaction>
</comment>
<dbReference type="FunFam" id="3.40.640.10:FF:000055">
    <property type="entry name" value="Alanine--glyoxylate aminotransferase 2, mitochondrial"/>
    <property type="match status" value="1"/>
</dbReference>
<comment type="catalytic activity">
    <reaction evidence="23">
        <text>N(omega)-methyl-L-arginine + pyruvate = 5-(3-methylguanidino)-2-oxopentanoate + L-alanine</text>
        <dbReference type="Rhea" id="RHEA:77319"/>
        <dbReference type="ChEBI" id="CHEBI:15361"/>
        <dbReference type="ChEBI" id="CHEBI:57972"/>
        <dbReference type="ChEBI" id="CHEBI:114953"/>
        <dbReference type="ChEBI" id="CHEBI:197314"/>
    </reaction>
</comment>
<evidence type="ECO:0000256" key="13">
    <source>
        <dbReference type="ARBA" id="ARBA00039862"/>
    </source>
</evidence>
<comment type="catalytic activity">
    <reaction evidence="34">
        <text>N(omega),N(omega)-dimethyl-L-arginine + 2-oxobutanoate = 5-(3,3-dimethylguanidino)-2-oxopentanoate + (2S)-2-aminobutanoate</text>
        <dbReference type="Rhea" id="RHEA:77351"/>
        <dbReference type="ChEBI" id="CHEBI:16763"/>
        <dbReference type="ChEBI" id="CHEBI:58326"/>
        <dbReference type="ChEBI" id="CHEBI:74359"/>
        <dbReference type="ChEBI" id="CHEBI:197301"/>
    </reaction>
</comment>
<comment type="catalytic activity">
    <reaction evidence="26">
        <text>3-oxopropanoate + L-alanine = beta-alanine + pyruvate</text>
        <dbReference type="Rhea" id="RHEA:14077"/>
        <dbReference type="ChEBI" id="CHEBI:15361"/>
        <dbReference type="ChEBI" id="CHEBI:33190"/>
        <dbReference type="ChEBI" id="CHEBI:57966"/>
        <dbReference type="ChEBI" id="CHEBI:57972"/>
        <dbReference type="EC" id="2.6.1.18"/>
    </reaction>
    <physiologicalReaction direction="right-to-left" evidence="26">
        <dbReference type="Rhea" id="RHEA:14079"/>
    </physiologicalReaction>
</comment>
<evidence type="ECO:0000256" key="31">
    <source>
        <dbReference type="ARBA" id="ARBA00047892"/>
    </source>
</evidence>
<evidence type="ECO:0000256" key="11">
    <source>
        <dbReference type="ARBA" id="ARBA00033660"/>
    </source>
</evidence>
<evidence type="ECO:0000256" key="4">
    <source>
        <dbReference type="ARBA" id="ARBA00011881"/>
    </source>
</evidence>
<evidence type="ECO:0000256" key="28">
    <source>
        <dbReference type="ARBA" id="ARBA00044055"/>
    </source>
</evidence>
<comment type="function">
    <text evidence="38">Multifunctional aminotransferase with a broad substrate specificity. Catalyzes the conversion of glyoxylate to glycine using alanine as the amino donor. Catalyzes metabolism of not L- but the D-isomer of D-beta-aminoisobutyric acid to generate 2-methyl-3-oxopropanoate and alanine. Catalyzes the transfer of the amino group from beta-alanine to pyruvate to yield L-alanine and 3-oxopropanoate. Can metabolize NG-monomethyl-L-arginine (NMMA), asymmetric NG,NG-dimethyl-L-arginine (ADMA) and symmetric NG,N'G-dimethyl-L-arginine (SDMA). ADMA is a potent inhibitor of nitric-oxide (NO) synthase, and this activity provides mechanism through which the kidney regulates blood pressure.</text>
</comment>
<dbReference type="EC" id="2.6.1.40" evidence="12"/>
<dbReference type="GO" id="GO:0009436">
    <property type="term" value="P:glyoxylate catabolic process"/>
    <property type="evidence" value="ECO:0007669"/>
    <property type="project" value="TreeGrafter"/>
</dbReference>
<comment type="subunit">
    <text evidence="4">Homotetramer.</text>
</comment>
<dbReference type="PANTHER" id="PTHR45688">
    <property type="match status" value="1"/>
</dbReference>
<comment type="catalytic activity">
    <reaction evidence="27">
        <text>2-oxopentanoate + N(omega),N(omega)-dimethyl-L-arginine = 5-(3,3-dimethylguanidino)-2-oxopentanoate + L-2-aminopentanoate</text>
        <dbReference type="Rhea" id="RHEA:77359"/>
        <dbReference type="ChEBI" id="CHEBI:28644"/>
        <dbReference type="ChEBI" id="CHEBI:58326"/>
        <dbReference type="ChEBI" id="CHEBI:58441"/>
        <dbReference type="ChEBI" id="CHEBI:197301"/>
    </reaction>
</comment>
<comment type="catalytic activity">
    <reaction evidence="31">
        <text>N(omega),N(omega)-dimethyl-L-arginine + glyoxylate = 5-(3,3-dimethylguanidino)-2-oxopentanoate + glycine</text>
        <dbReference type="Rhea" id="RHEA:77311"/>
        <dbReference type="ChEBI" id="CHEBI:36655"/>
        <dbReference type="ChEBI" id="CHEBI:57305"/>
        <dbReference type="ChEBI" id="CHEBI:58326"/>
        <dbReference type="ChEBI" id="CHEBI:197301"/>
    </reaction>
</comment>
<evidence type="ECO:0000256" key="1">
    <source>
        <dbReference type="ARBA" id="ARBA00001933"/>
    </source>
</evidence>
<comment type="catalytic activity">
    <reaction evidence="35">
        <text>N(omega)-methyl-L-arginine + glyoxylate = 5-(3-methylguanidino)-2-oxopentanoate + glycine</text>
        <dbReference type="Rhea" id="RHEA:77323"/>
        <dbReference type="ChEBI" id="CHEBI:36655"/>
        <dbReference type="ChEBI" id="CHEBI:57305"/>
        <dbReference type="ChEBI" id="CHEBI:114953"/>
        <dbReference type="ChEBI" id="CHEBI:197314"/>
    </reaction>
</comment>
<evidence type="ECO:0000256" key="9">
    <source>
        <dbReference type="ARBA" id="ARBA00022946"/>
    </source>
</evidence>
<evidence type="ECO:0000313" key="41">
    <source>
        <dbReference type="WBParaSite" id="Pan_g14613.t1"/>
    </source>
</evidence>
<evidence type="ECO:0000256" key="12">
    <source>
        <dbReference type="ARBA" id="ARBA00039130"/>
    </source>
</evidence>
<dbReference type="EC" id="2.6.1.44" evidence="5"/>
<evidence type="ECO:0000256" key="5">
    <source>
        <dbReference type="ARBA" id="ARBA00013049"/>
    </source>
</evidence>
<evidence type="ECO:0000256" key="29">
    <source>
        <dbReference type="ARBA" id="ARBA00044257"/>
    </source>
</evidence>
<dbReference type="Gene3D" id="3.90.1150.10">
    <property type="entry name" value="Aspartate Aminotransferase, domain 1"/>
    <property type="match status" value="1"/>
</dbReference>
<dbReference type="AlphaFoldDB" id="A0A7E4V024"/>
<dbReference type="InterPro" id="IPR015422">
    <property type="entry name" value="PyrdxlP-dep_Trfase_small"/>
</dbReference>
<comment type="subcellular location">
    <subcellularLocation>
        <location evidence="2">Mitochondrion</location>
    </subcellularLocation>
</comment>
<evidence type="ECO:0000256" key="3">
    <source>
        <dbReference type="ARBA" id="ARBA00008954"/>
    </source>
</evidence>
<dbReference type="InterPro" id="IPR049704">
    <property type="entry name" value="Aminotrans_3_PPA_site"/>
</dbReference>
<evidence type="ECO:0000256" key="14">
    <source>
        <dbReference type="ARBA" id="ARBA00041662"/>
    </source>
</evidence>
<comment type="catalytic activity">
    <reaction evidence="20">
        <text>(R)-3-amino-2-methylpropanoate + pyruvate = 2-methyl-3-oxopropanoate + L-alanine</text>
        <dbReference type="Rhea" id="RHEA:18393"/>
        <dbReference type="ChEBI" id="CHEBI:15361"/>
        <dbReference type="ChEBI" id="CHEBI:57700"/>
        <dbReference type="ChEBI" id="CHEBI:57731"/>
        <dbReference type="ChEBI" id="CHEBI:57972"/>
        <dbReference type="EC" id="2.6.1.40"/>
    </reaction>
    <physiologicalReaction direction="left-to-right" evidence="20">
        <dbReference type="Rhea" id="RHEA:18394"/>
    </physiologicalReaction>
</comment>
<dbReference type="PIRSF" id="PIRSF000521">
    <property type="entry name" value="Transaminase_4ab_Lys_Orn"/>
    <property type="match status" value="1"/>
</dbReference>
<comment type="catalytic activity">
    <reaction evidence="37">
        <text>N(omega),N('omega)-dimethyl-L-arginine + glyoxylate = 5-(3,3'-dimethylguanidino)-2-oxopentanoate + glycine</text>
        <dbReference type="Rhea" id="RHEA:77315"/>
        <dbReference type="ChEBI" id="CHEBI:36655"/>
        <dbReference type="ChEBI" id="CHEBI:57305"/>
        <dbReference type="ChEBI" id="CHEBI:197308"/>
        <dbReference type="ChEBI" id="CHEBI:197310"/>
    </reaction>
</comment>
<comment type="cofactor">
    <cofactor evidence="1">
        <name>pyridoxal 5'-phosphate</name>
        <dbReference type="ChEBI" id="CHEBI:597326"/>
    </cofactor>
</comment>
<name>A0A7E4V024_PANRE</name>
<accession>A0A7E4V024</accession>
<evidence type="ECO:0000256" key="7">
    <source>
        <dbReference type="ARBA" id="ARBA00022679"/>
    </source>
</evidence>
<reference evidence="41" key="2">
    <citation type="submission" date="2020-10" db="UniProtKB">
        <authorList>
            <consortium name="WormBaseParasite"/>
        </authorList>
    </citation>
    <scope>IDENTIFICATION</scope>
</reference>
<dbReference type="WBParaSite" id="Pan_g14613.t1">
    <property type="protein sequence ID" value="Pan_g14613.t1"/>
    <property type="gene ID" value="Pan_g14613"/>
</dbReference>
<evidence type="ECO:0000256" key="37">
    <source>
        <dbReference type="ARBA" id="ARBA00049480"/>
    </source>
</evidence>
<sequence length="443" mass="47745">MNRVQSLRGLLPPTQVVYYRKPIHIERGSMQWLYDTDGRKYLDMFGGIVTVSVGHCHPTVNAALEEQSKKLWHTTSIYLTTPMLEYAEALTAKLPDPLKVVFFVNSGSEANDLAIKLARLHTGRFDMLSLRNGYHGMTQSVIGATNIASWKHPLPSGFGILKAMLPDPLNGPWGGRNCRDCEIPAKRECDCGNGPCKAGNKYLKEFSDCLGADFPAATGPAAFLAESIQGIGGTVQYPKNFLPQAFDAVKARGGLCIADEVQTGFGRLGTHFWGFEANGVLPDMITMAKGIGNGFPIGAVVTTVEIAKALGQGLYFNTYGGNPLAAAVGKAVLKVIEEEKLQENAHIVGEYFLKQLAAIDSPLIADVRGKGLMIGVEMVDESGAPMPSTRMCDIFEYTKDKGVLVGKGGPKGNVFRIKPPMCITKADVDQCVSVIAEAIKACK</sequence>
<evidence type="ECO:0000313" key="40">
    <source>
        <dbReference type="Proteomes" id="UP000492821"/>
    </source>
</evidence>
<comment type="catalytic activity">
    <reaction evidence="33">
        <text>2-oxohexanoate + N(omega),N(omega)-dimethyl-L-arginine = L-2-aminohexanoate + 5-(3,3-dimethylguanidino)-2-oxopentanoate</text>
        <dbReference type="Rhea" id="RHEA:77363"/>
        <dbReference type="ChEBI" id="CHEBI:35177"/>
        <dbReference type="ChEBI" id="CHEBI:58326"/>
        <dbReference type="ChEBI" id="CHEBI:58455"/>
        <dbReference type="ChEBI" id="CHEBI:197301"/>
    </reaction>
</comment>
<evidence type="ECO:0000256" key="38">
    <source>
        <dbReference type="ARBA" id="ARBA00058068"/>
    </source>
</evidence>
<evidence type="ECO:0000256" key="17">
    <source>
        <dbReference type="ARBA" id="ARBA00042669"/>
    </source>
</evidence>
<dbReference type="PROSITE" id="PS00600">
    <property type="entry name" value="AA_TRANSFER_CLASS_3"/>
    <property type="match status" value="1"/>
</dbReference>
<dbReference type="GO" id="GO:0030170">
    <property type="term" value="F:pyridoxal phosphate binding"/>
    <property type="evidence" value="ECO:0007669"/>
    <property type="project" value="InterPro"/>
</dbReference>
<reference evidence="40" key="1">
    <citation type="journal article" date="2013" name="Genetics">
        <title>The draft genome and transcriptome of Panagrellus redivivus are shaped by the harsh demands of a free-living lifestyle.</title>
        <authorList>
            <person name="Srinivasan J."/>
            <person name="Dillman A.R."/>
            <person name="Macchietto M.G."/>
            <person name="Heikkinen L."/>
            <person name="Lakso M."/>
            <person name="Fracchia K.M."/>
            <person name="Antoshechkin I."/>
            <person name="Mortazavi A."/>
            <person name="Wong G."/>
            <person name="Sternberg P.W."/>
        </authorList>
    </citation>
    <scope>NUCLEOTIDE SEQUENCE [LARGE SCALE GENOMIC DNA]</scope>
    <source>
        <strain evidence="40">MT8872</strain>
    </source>
</reference>
<comment type="catalytic activity">
    <reaction evidence="18">
        <text>N(omega),N(omega)-dimethyl-L-arginine + pyruvate = 5-(3,3-dimethylguanidino)-2-oxopentanoate + L-alanine</text>
        <dbReference type="Rhea" id="RHEA:77303"/>
        <dbReference type="ChEBI" id="CHEBI:15361"/>
        <dbReference type="ChEBI" id="CHEBI:57972"/>
        <dbReference type="ChEBI" id="CHEBI:58326"/>
        <dbReference type="ChEBI" id="CHEBI:197301"/>
    </reaction>
</comment>
<evidence type="ECO:0000256" key="23">
    <source>
        <dbReference type="ARBA" id="ARBA00043758"/>
    </source>
</evidence>
<keyword evidence="40" id="KW-1185">Reference proteome</keyword>
<comment type="catalytic activity">
    <reaction evidence="19">
        <text>(2S)-2-aminobutanoate + glyoxylate = 2-oxobutanoate + glycine</text>
        <dbReference type="Rhea" id="RHEA:77339"/>
        <dbReference type="ChEBI" id="CHEBI:16763"/>
        <dbReference type="ChEBI" id="CHEBI:36655"/>
        <dbReference type="ChEBI" id="CHEBI:57305"/>
        <dbReference type="ChEBI" id="CHEBI:74359"/>
    </reaction>
</comment>
<dbReference type="Proteomes" id="UP000492821">
    <property type="component" value="Unassembled WGS sequence"/>
</dbReference>
<evidence type="ECO:0000256" key="15">
    <source>
        <dbReference type="ARBA" id="ARBA00041845"/>
    </source>
</evidence>
<evidence type="ECO:0000256" key="39">
    <source>
        <dbReference type="RuleBase" id="RU003560"/>
    </source>
</evidence>
<dbReference type="GO" id="GO:0019481">
    <property type="term" value="P:L-alanine catabolic process, by transamination"/>
    <property type="evidence" value="ECO:0007669"/>
    <property type="project" value="TreeGrafter"/>
</dbReference>
<evidence type="ECO:0000256" key="35">
    <source>
        <dbReference type="ARBA" id="ARBA00048760"/>
    </source>
</evidence>
<dbReference type="SUPFAM" id="SSF53383">
    <property type="entry name" value="PLP-dependent transferases"/>
    <property type="match status" value="1"/>
</dbReference>
<evidence type="ECO:0000256" key="26">
    <source>
        <dbReference type="ARBA" id="ARBA00043825"/>
    </source>
</evidence>
<proteinExistence type="inferred from homology"/>
<dbReference type="InterPro" id="IPR005814">
    <property type="entry name" value="Aminotrans_3"/>
</dbReference>
<keyword evidence="6" id="KW-0032">Aminotransferase</keyword>
<comment type="catalytic activity">
    <reaction evidence="32">
        <text>L-ornithine + glyoxylate = 5-amino-2-oxopentanoate + glycine</text>
        <dbReference type="Rhea" id="RHEA:77331"/>
        <dbReference type="ChEBI" id="CHEBI:36655"/>
        <dbReference type="ChEBI" id="CHEBI:46911"/>
        <dbReference type="ChEBI" id="CHEBI:57305"/>
        <dbReference type="ChEBI" id="CHEBI:58802"/>
    </reaction>
</comment>
<organism evidence="40 41">
    <name type="scientific">Panagrellus redivivus</name>
    <name type="common">Microworm</name>
    <dbReference type="NCBI Taxonomy" id="6233"/>
    <lineage>
        <taxon>Eukaryota</taxon>
        <taxon>Metazoa</taxon>
        <taxon>Ecdysozoa</taxon>
        <taxon>Nematoda</taxon>
        <taxon>Chromadorea</taxon>
        <taxon>Rhabditida</taxon>
        <taxon>Tylenchina</taxon>
        <taxon>Panagrolaimomorpha</taxon>
        <taxon>Panagrolaimoidea</taxon>
        <taxon>Panagrolaimidae</taxon>
        <taxon>Panagrellus</taxon>
    </lineage>
</organism>
<dbReference type="GO" id="GO:0047305">
    <property type="term" value="F:(R)-3-amino-2-methylpropionate-pyruvate transaminase activity"/>
    <property type="evidence" value="ECO:0007669"/>
    <property type="project" value="UniProtKB-EC"/>
</dbReference>
<evidence type="ECO:0000256" key="36">
    <source>
        <dbReference type="ARBA" id="ARBA00048916"/>
    </source>
</evidence>
<evidence type="ECO:0000256" key="22">
    <source>
        <dbReference type="ARBA" id="ARBA00043751"/>
    </source>
</evidence>
<dbReference type="InterPro" id="IPR015421">
    <property type="entry name" value="PyrdxlP-dep_Trfase_major"/>
</dbReference>